<dbReference type="PANTHER" id="PTHR40622:SF2">
    <property type="match status" value="1"/>
</dbReference>
<keyword evidence="2" id="KW-0472">Membrane</keyword>
<evidence type="ECO:0000256" key="3">
    <source>
        <dbReference type="SAM" id="SignalP"/>
    </source>
</evidence>
<proteinExistence type="predicted"/>
<dbReference type="OrthoDB" id="5409353at2759"/>
<dbReference type="GeneID" id="37124917"/>
<feature type="transmembrane region" description="Helical" evidence="2">
    <location>
        <begin position="316"/>
        <end position="345"/>
    </location>
</feature>
<name>A0A318YTW0_ASPNB</name>
<dbReference type="RefSeq" id="XP_025483723.1">
    <property type="nucleotide sequence ID" value="XM_025622461.1"/>
</dbReference>
<evidence type="ECO:0000313" key="5">
    <source>
        <dbReference type="Proteomes" id="UP000247647"/>
    </source>
</evidence>
<accession>A0A318YTW0</accession>
<feature type="signal peptide" evidence="3">
    <location>
        <begin position="1"/>
        <end position="18"/>
    </location>
</feature>
<dbReference type="AlphaFoldDB" id="A0A318YTW0"/>
<reference evidence="4" key="1">
    <citation type="submission" date="2016-12" db="EMBL/GenBank/DDBJ databases">
        <title>The genomes of Aspergillus section Nigri reveals drivers in fungal speciation.</title>
        <authorList>
            <consortium name="DOE Joint Genome Institute"/>
            <person name="Vesth T.C."/>
            <person name="Nybo J."/>
            <person name="Theobald S."/>
            <person name="Brandl J."/>
            <person name="Frisvad J.C."/>
            <person name="Nielsen K.F."/>
            <person name="Lyhne E.K."/>
            <person name="Kogle M.E."/>
            <person name="Kuo A."/>
            <person name="Riley R."/>
            <person name="Clum A."/>
            <person name="Nolan M."/>
            <person name="Lipzen A."/>
            <person name="Salamov A."/>
            <person name="Henrissat B."/>
            <person name="Wiebenga A."/>
            <person name="De Vries R.P."/>
            <person name="Grigoriev I.V."/>
            <person name="Mortensen U.H."/>
            <person name="Andersen M.R."/>
            <person name="Baker S.E."/>
        </authorList>
    </citation>
    <scope>NUCLEOTIDE SEQUENCE [LARGE SCALE GENOMIC DNA]</scope>
    <source>
        <strain evidence="4">CBS 115656</strain>
    </source>
</reference>
<sequence length="394" mass="43851">MHLRSCLVGSVLALGANAFLVIPEVEEAVAPEGDFPPLHPLEVYAPKKEQVELACTECPFREVSEDGKVSWTDGFQTSLLVDFSTENGFLLANGRQVFPPPPPTLITAVQRRASDGVETEPIPLGYAVEEMPLPTPPEDPMDLVAVRFTVLDLDSRPVPLDTVALTLLHDPSSGELYIAKTEIEEATPDRVSWKQCRGKPKCLRKLLFDRMRALFAAAKARMLGMAPKPKGCGGPHGLGMPPPPRPHHHHHHHHHPDDKFDPERMPPMPPMEGEEAGFHGHMDKFDRPHHHHHMHHMHHMHHGQWERTVHRVVRFIVVPAVLGVLAGLAASALGMLVGQIVVFMWQRFRRSTPKKSLEQGTVSEKQGLMMESEELPPAYSDEEPVAEEVSSAKN</sequence>
<evidence type="ECO:0000256" key="2">
    <source>
        <dbReference type="SAM" id="Phobius"/>
    </source>
</evidence>
<feature type="region of interest" description="Disordered" evidence="1">
    <location>
        <begin position="354"/>
        <end position="394"/>
    </location>
</feature>
<feature type="compositionally biased region" description="Basic residues" evidence="1">
    <location>
        <begin position="245"/>
        <end position="254"/>
    </location>
</feature>
<feature type="compositionally biased region" description="Basic and acidic residues" evidence="1">
    <location>
        <begin position="255"/>
        <end position="264"/>
    </location>
</feature>
<dbReference type="Proteomes" id="UP000247647">
    <property type="component" value="Unassembled WGS sequence"/>
</dbReference>
<dbReference type="PANTHER" id="PTHR40622">
    <property type="match status" value="1"/>
</dbReference>
<dbReference type="EMBL" id="KZ821448">
    <property type="protein sequence ID" value="PYH38245.1"/>
    <property type="molecule type" value="Genomic_DNA"/>
</dbReference>
<evidence type="ECO:0000256" key="1">
    <source>
        <dbReference type="SAM" id="MobiDB-lite"/>
    </source>
</evidence>
<feature type="region of interest" description="Disordered" evidence="1">
    <location>
        <begin position="230"/>
        <end position="271"/>
    </location>
</feature>
<feature type="chain" id="PRO_5016317082" evidence="3">
    <location>
        <begin position="19"/>
        <end position="394"/>
    </location>
</feature>
<keyword evidence="5" id="KW-1185">Reference proteome</keyword>
<protein>
    <submittedName>
        <fullName evidence="4">Uncharacterized protein</fullName>
    </submittedName>
</protein>
<organism evidence="4 5">
    <name type="scientific">Aspergillus neoniger (strain CBS 115656)</name>
    <dbReference type="NCBI Taxonomy" id="1448310"/>
    <lineage>
        <taxon>Eukaryota</taxon>
        <taxon>Fungi</taxon>
        <taxon>Dikarya</taxon>
        <taxon>Ascomycota</taxon>
        <taxon>Pezizomycotina</taxon>
        <taxon>Eurotiomycetes</taxon>
        <taxon>Eurotiomycetidae</taxon>
        <taxon>Eurotiales</taxon>
        <taxon>Aspergillaceae</taxon>
        <taxon>Aspergillus</taxon>
        <taxon>Aspergillus subgen. Circumdati</taxon>
    </lineage>
</organism>
<gene>
    <name evidence="4" type="ORF">BO87DRAFT_373137</name>
</gene>
<keyword evidence="3" id="KW-0732">Signal</keyword>
<keyword evidence="2" id="KW-0812">Transmembrane</keyword>
<keyword evidence="2" id="KW-1133">Transmembrane helix</keyword>
<evidence type="ECO:0000313" key="4">
    <source>
        <dbReference type="EMBL" id="PYH38245.1"/>
    </source>
</evidence>